<comment type="caution">
    <text evidence="1">The sequence shown here is derived from an EMBL/GenBank/DDBJ whole genome shotgun (WGS) entry which is preliminary data.</text>
</comment>
<sequence length="259" mass="30226">MDLNEKQSKLLKEVKCLLKDIDGELHFRLPHSSKRTDIRDMLEWLETGEPVGNFEVLYDLEQESENTEGEDNRDGFWNSPLEIILEQPDMVTQIMLKLDQHHGEELIYEPLICEVGKPFYFTLSKHRCQGELEAFVILFCHYLRYMEELNWEEIRPENVDNLIDDKLIYSVAMCCESIVPAEAVKSETHWHINVALDDILINSGNPDVGIIHNGIRLEIDENYEPPISPLIHNAFQLELDNDNPLFFFETENEYVLFGS</sequence>
<name>A0A1Q9GBI6_9GAMM</name>
<reference evidence="1 2" key="1">
    <citation type="submission" date="2016-09" db="EMBL/GenBank/DDBJ databases">
        <title>Photobacterium proteolyticum sp. nov. a protease producing bacterium isolated from ocean sediments of Laizhou Bay.</title>
        <authorList>
            <person name="Li Y."/>
        </authorList>
    </citation>
    <scope>NUCLEOTIDE SEQUENCE [LARGE SCALE GENOMIC DNA]</scope>
    <source>
        <strain evidence="1 2">13-12</strain>
    </source>
</reference>
<evidence type="ECO:0000313" key="2">
    <source>
        <dbReference type="Proteomes" id="UP000186905"/>
    </source>
</evidence>
<dbReference type="AlphaFoldDB" id="A0A1Q9GBI6"/>
<dbReference type="STRING" id="1903952.BIT28_12240"/>
<keyword evidence="2" id="KW-1185">Reference proteome</keyword>
<dbReference type="Proteomes" id="UP000186905">
    <property type="component" value="Unassembled WGS sequence"/>
</dbReference>
<proteinExistence type="predicted"/>
<organism evidence="1 2">
    <name type="scientific">Photobacterium proteolyticum</name>
    <dbReference type="NCBI Taxonomy" id="1903952"/>
    <lineage>
        <taxon>Bacteria</taxon>
        <taxon>Pseudomonadati</taxon>
        <taxon>Pseudomonadota</taxon>
        <taxon>Gammaproteobacteria</taxon>
        <taxon>Vibrionales</taxon>
        <taxon>Vibrionaceae</taxon>
        <taxon>Photobacterium</taxon>
    </lineage>
</organism>
<protein>
    <submittedName>
        <fullName evidence="1">Uncharacterized protein</fullName>
    </submittedName>
</protein>
<accession>A0A1Q9GBI6</accession>
<gene>
    <name evidence="1" type="ORF">BIT28_12240</name>
</gene>
<dbReference type="EMBL" id="MJIL01000094">
    <property type="protein sequence ID" value="OLQ71676.1"/>
    <property type="molecule type" value="Genomic_DNA"/>
</dbReference>
<evidence type="ECO:0000313" key="1">
    <source>
        <dbReference type="EMBL" id="OLQ71676.1"/>
    </source>
</evidence>